<comment type="pathway">
    <text evidence="2">Carbohydrate degradation; pentose phosphate pathway; D-ribose 5-phosphate from D-ribulose 5-phosphate (non-oxidative stage): step 1/1.</text>
</comment>
<dbReference type="PANTHER" id="PTHR11934">
    <property type="entry name" value="RIBOSE-5-PHOSPHATE ISOMERASE"/>
    <property type="match status" value="1"/>
</dbReference>
<accession>A0A7H9AVK3</accession>
<evidence type="ECO:0000256" key="8">
    <source>
        <dbReference type="ARBA" id="ARBA00032273"/>
    </source>
</evidence>
<dbReference type="NCBIfam" id="TIGR00021">
    <property type="entry name" value="rpiA"/>
    <property type="match status" value="1"/>
</dbReference>
<dbReference type="InterPro" id="IPR004788">
    <property type="entry name" value="Ribose5P_isomerase_type_A"/>
</dbReference>
<dbReference type="GO" id="GO:0009052">
    <property type="term" value="P:pentose-phosphate shunt, non-oxidative branch"/>
    <property type="evidence" value="ECO:0007669"/>
    <property type="project" value="InterPro"/>
</dbReference>
<evidence type="ECO:0000256" key="3">
    <source>
        <dbReference type="ARBA" id="ARBA00008088"/>
    </source>
</evidence>
<dbReference type="EC" id="5.3.1.6" evidence="4"/>
<dbReference type="PANTHER" id="PTHR11934:SF0">
    <property type="entry name" value="RIBOSE-5-PHOSPHATE ISOMERASE"/>
    <property type="match status" value="1"/>
</dbReference>
<dbReference type="Gene3D" id="3.30.70.260">
    <property type="match status" value="1"/>
</dbReference>
<gene>
    <name evidence="9" type="ORF">HG535_0A03050</name>
</gene>
<proteinExistence type="inferred from homology"/>
<dbReference type="UniPathway" id="UPA00115">
    <property type="reaction ID" value="UER00412"/>
</dbReference>
<evidence type="ECO:0000256" key="4">
    <source>
        <dbReference type="ARBA" id="ARBA00011959"/>
    </source>
</evidence>
<keyword evidence="10" id="KW-1185">Reference proteome</keyword>
<evidence type="ECO:0000256" key="7">
    <source>
        <dbReference type="ARBA" id="ARBA00029734"/>
    </source>
</evidence>
<dbReference type="OrthoDB" id="1555531at2759"/>
<name>A0A7H9AVK3_ZYGMR</name>
<dbReference type="KEGG" id="zmk:HG535_0A03050"/>
<keyword evidence="6" id="KW-0413">Isomerase</keyword>
<evidence type="ECO:0000256" key="5">
    <source>
        <dbReference type="ARBA" id="ARBA00019150"/>
    </source>
</evidence>
<dbReference type="AlphaFoldDB" id="A0A7H9AVK3"/>
<sequence>MISPARHWSSSSLVEFSGRLHRNCISLTSWTRERRYWNTRSALKPHLSFGSTSKTRLSPSKSKKIRIAAKMTEEMPDTLKHYKVPKIEDMPSLGLPIENAKRAAAYLAVDENLDIFHHRIIGVGSGSTVIYVAERLGQYLKDEKFRDYVSQFICIATGFQSKQLIMDSGLQYGIIEQHPVIDIVFDGADEVDPNLQLIKGGGACLFQEKLISTSAKTFIVVADSSKRAPSKLGSHWRKGVPIEVVPPAYVRVRNDLLTKVNAKTAVLREGGKAKAGPIVTDNSNFIIDADFGEIEDPKTLYKEIKLMVGVVEAGIFVDNAAKAYFGNADGSVEILDKQGSAARITSV</sequence>
<dbReference type="GO" id="GO:0004751">
    <property type="term" value="F:ribose-5-phosphate isomerase activity"/>
    <property type="evidence" value="ECO:0007669"/>
    <property type="project" value="UniProtKB-EC"/>
</dbReference>
<dbReference type="GO" id="GO:0006014">
    <property type="term" value="P:D-ribose metabolic process"/>
    <property type="evidence" value="ECO:0007669"/>
    <property type="project" value="TreeGrafter"/>
</dbReference>
<comment type="similarity">
    <text evidence="3">Belongs to the ribose 5-phosphate isomerase family.</text>
</comment>
<dbReference type="Gene3D" id="3.40.50.1360">
    <property type="match status" value="1"/>
</dbReference>
<dbReference type="InterPro" id="IPR037171">
    <property type="entry name" value="NagB/RpiA_transferase-like"/>
</dbReference>
<dbReference type="GeneID" id="59234002"/>
<organism evidence="9 10">
    <name type="scientific">Zygotorulaspora mrakii</name>
    <name type="common">Zygosaccharomyces mrakii</name>
    <dbReference type="NCBI Taxonomy" id="42260"/>
    <lineage>
        <taxon>Eukaryota</taxon>
        <taxon>Fungi</taxon>
        <taxon>Dikarya</taxon>
        <taxon>Ascomycota</taxon>
        <taxon>Saccharomycotina</taxon>
        <taxon>Saccharomycetes</taxon>
        <taxon>Saccharomycetales</taxon>
        <taxon>Saccharomycetaceae</taxon>
        <taxon>Zygotorulaspora</taxon>
    </lineage>
</organism>
<reference evidence="9 10" key="1">
    <citation type="submission" date="2020-07" db="EMBL/GenBank/DDBJ databases">
        <title>The yeast mating-type switching endonuclease HO is a domesticated member of an unorthodox homing genetic element family.</title>
        <authorList>
            <person name="Coughlan A.Y."/>
            <person name="Lombardi L."/>
            <person name="Braun-Galleani S."/>
            <person name="Martos A.R."/>
            <person name="Galeote V."/>
            <person name="Bigey F."/>
            <person name="Dequin S."/>
            <person name="Byrne K.P."/>
            <person name="Wolfe K.H."/>
        </authorList>
    </citation>
    <scope>NUCLEOTIDE SEQUENCE [LARGE SCALE GENOMIC DNA]</scope>
    <source>
        <strain evidence="9 10">NRRL Y-6702</strain>
    </source>
</reference>
<dbReference type="CDD" id="cd01398">
    <property type="entry name" value="RPI_A"/>
    <property type="match status" value="1"/>
</dbReference>
<dbReference type="FunFam" id="3.30.70.260:FF:000053">
    <property type="entry name" value="Ribose-5-phosphate isomerase, putative"/>
    <property type="match status" value="1"/>
</dbReference>
<evidence type="ECO:0000256" key="6">
    <source>
        <dbReference type="ARBA" id="ARBA00023235"/>
    </source>
</evidence>
<dbReference type="GO" id="GO:0005737">
    <property type="term" value="C:cytoplasm"/>
    <property type="evidence" value="ECO:0007669"/>
    <property type="project" value="TreeGrafter"/>
</dbReference>
<evidence type="ECO:0000256" key="2">
    <source>
        <dbReference type="ARBA" id="ARBA00004988"/>
    </source>
</evidence>
<dbReference type="SUPFAM" id="SSF100950">
    <property type="entry name" value="NagB/RpiA/CoA transferase-like"/>
    <property type="match status" value="1"/>
</dbReference>
<dbReference type="FunFam" id="3.40.50.1360:FF:000014">
    <property type="entry name" value="Ribose 5-phosphate isomerase"/>
    <property type="match status" value="1"/>
</dbReference>
<evidence type="ECO:0000313" key="10">
    <source>
        <dbReference type="Proteomes" id="UP000509704"/>
    </source>
</evidence>
<dbReference type="EMBL" id="CP058604">
    <property type="protein sequence ID" value="QLG70366.1"/>
    <property type="molecule type" value="Genomic_DNA"/>
</dbReference>
<comment type="catalytic activity">
    <reaction evidence="1">
        <text>aldehydo-D-ribose 5-phosphate = D-ribulose 5-phosphate</text>
        <dbReference type="Rhea" id="RHEA:14657"/>
        <dbReference type="ChEBI" id="CHEBI:58121"/>
        <dbReference type="ChEBI" id="CHEBI:58273"/>
        <dbReference type="EC" id="5.3.1.6"/>
    </reaction>
</comment>
<dbReference type="Pfam" id="PF06026">
    <property type="entry name" value="Rib_5-P_isom_A"/>
    <property type="match status" value="1"/>
</dbReference>
<dbReference type="SUPFAM" id="SSF75445">
    <property type="entry name" value="D-ribose-5-phosphate isomerase (RpiA), lid domain"/>
    <property type="match status" value="1"/>
</dbReference>
<dbReference type="RefSeq" id="XP_037142094.1">
    <property type="nucleotide sequence ID" value="XM_037286199.1"/>
</dbReference>
<protein>
    <recommendedName>
        <fullName evidence="5">Ribose-5-phosphate isomerase</fullName>
        <ecNumber evidence="4">5.3.1.6</ecNumber>
    </recommendedName>
    <alternativeName>
        <fullName evidence="8">D-ribose-5-phosphate ketol-isomerase</fullName>
    </alternativeName>
    <alternativeName>
        <fullName evidence="7">Phosphoriboisomerase</fullName>
    </alternativeName>
</protein>
<evidence type="ECO:0000256" key="1">
    <source>
        <dbReference type="ARBA" id="ARBA00001713"/>
    </source>
</evidence>
<dbReference type="Proteomes" id="UP000509704">
    <property type="component" value="Chromosome 1"/>
</dbReference>
<evidence type="ECO:0000313" key="9">
    <source>
        <dbReference type="EMBL" id="QLG70366.1"/>
    </source>
</evidence>